<dbReference type="AlphaFoldDB" id="A0A7M4DMC0"/>
<accession>A0A7M4DMC0</accession>
<feature type="domain" description="HTH arsR-type" evidence="5">
    <location>
        <begin position="1"/>
        <end position="86"/>
    </location>
</feature>
<evidence type="ECO:0000256" key="3">
    <source>
        <dbReference type="ARBA" id="ARBA00023163"/>
    </source>
</evidence>
<dbReference type="EMBL" id="CACRYJ010000048">
    <property type="protein sequence ID" value="VZO38529.1"/>
    <property type="molecule type" value="Genomic_DNA"/>
</dbReference>
<dbReference type="CDD" id="cd00090">
    <property type="entry name" value="HTH_ARSR"/>
    <property type="match status" value="1"/>
</dbReference>
<dbReference type="GO" id="GO:0003677">
    <property type="term" value="F:DNA binding"/>
    <property type="evidence" value="ECO:0007669"/>
    <property type="project" value="UniProtKB-KW"/>
</dbReference>
<comment type="caution">
    <text evidence="6">The sequence shown here is derived from an EMBL/GenBank/DDBJ whole genome shotgun (WGS) entry which is preliminary data.</text>
</comment>
<dbReference type="PANTHER" id="PTHR33154">
    <property type="entry name" value="TRANSCRIPTIONAL REGULATOR, ARSR FAMILY"/>
    <property type="match status" value="1"/>
</dbReference>
<sequence>MSMWSAVGDPNRRAMLGLLRVRPRTVTELVDELGLSQPGVSKHLRVLKEAGLVSARPEGARRHYRLEPEPLRELEDWLGPFRAFWNASLDALEDHLDARAQEPEPVPSASGPTTESNRRKDPR</sequence>
<dbReference type="InterPro" id="IPR001845">
    <property type="entry name" value="HTH_ArsR_DNA-bd_dom"/>
</dbReference>
<keyword evidence="2" id="KW-0238">DNA-binding</keyword>
<organism evidence="6 7">
    <name type="scientific">Occultella aeris</name>
    <dbReference type="NCBI Taxonomy" id="2761496"/>
    <lineage>
        <taxon>Bacteria</taxon>
        <taxon>Bacillati</taxon>
        <taxon>Actinomycetota</taxon>
        <taxon>Actinomycetes</taxon>
        <taxon>Micrococcales</taxon>
        <taxon>Ruaniaceae</taxon>
        <taxon>Occultella</taxon>
    </lineage>
</organism>
<dbReference type="PROSITE" id="PS50987">
    <property type="entry name" value="HTH_ARSR_2"/>
    <property type="match status" value="1"/>
</dbReference>
<dbReference type="InterPro" id="IPR036390">
    <property type="entry name" value="WH_DNA-bd_sf"/>
</dbReference>
<dbReference type="PANTHER" id="PTHR33154:SF33">
    <property type="entry name" value="TRANSCRIPTIONAL REPRESSOR SDPR"/>
    <property type="match status" value="1"/>
</dbReference>
<dbReference type="Pfam" id="PF01022">
    <property type="entry name" value="HTH_5"/>
    <property type="match status" value="1"/>
</dbReference>
<dbReference type="Proteomes" id="UP000419743">
    <property type="component" value="Unassembled WGS sequence"/>
</dbReference>
<gene>
    <name evidence="6" type="ORF">HALOF300_03289</name>
</gene>
<keyword evidence="1" id="KW-0805">Transcription regulation</keyword>
<evidence type="ECO:0000256" key="2">
    <source>
        <dbReference type="ARBA" id="ARBA00023125"/>
    </source>
</evidence>
<keyword evidence="7" id="KW-1185">Reference proteome</keyword>
<evidence type="ECO:0000256" key="1">
    <source>
        <dbReference type="ARBA" id="ARBA00023015"/>
    </source>
</evidence>
<dbReference type="Gene3D" id="1.10.10.10">
    <property type="entry name" value="Winged helix-like DNA-binding domain superfamily/Winged helix DNA-binding domain"/>
    <property type="match status" value="1"/>
</dbReference>
<dbReference type="InterPro" id="IPR051081">
    <property type="entry name" value="HTH_MetalResp_TranReg"/>
</dbReference>
<keyword evidence="3" id="KW-0804">Transcription</keyword>
<name>A0A7M4DMC0_9MICO</name>
<dbReference type="SMART" id="SM00418">
    <property type="entry name" value="HTH_ARSR"/>
    <property type="match status" value="1"/>
</dbReference>
<evidence type="ECO:0000259" key="5">
    <source>
        <dbReference type="PROSITE" id="PS50987"/>
    </source>
</evidence>
<evidence type="ECO:0000256" key="4">
    <source>
        <dbReference type="SAM" id="MobiDB-lite"/>
    </source>
</evidence>
<evidence type="ECO:0000313" key="7">
    <source>
        <dbReference type="Proteomes" id="UP000419743"/>
    </source>
</evidence>
<dbReference type="InterPro" id="IPR036388">
    <property type="entry name" value="WH-like_DNA-bd_sf"/>
</dbReference>
<protein>
    <submittedName>
        <fullName evidence="6">HTH-type transcriptional regulator</fullName>
    </submittedName>
</protein>
<reference evidence="6 7" key="1">
    <citation type="submission" date="2019-11" db="EMBL/GenBank/DDBJ databases">
        <authorList>
            <person name="Criscuolo A."/>
        </authorList>
    </citation>
    <scope>NUCLEOTIDE SEQUENCE [LARGE SCALE GENOMIC DNA]</scope>
    <source>
        <strain evidence="6">CIP111667</strain>
    </source>
</reference>
<feature type="region of interest" description="Disordered" evidence="4">
    <location>
        <begin position="95"/>
        <end position="123"/>
    </location>
</feature>
<dbReference type="NCBIfam" id="NF033788">
    <property type="entry name" value="HTH_metalloreg"/>
    <property type="match status" value="1"/>
</dbReference>
<proteinExistence type="predicted"/>
<dbReference type="GO" id="GO:0003700">
    <property type="term" value="F:DNA-binding transcription factor activity"/>
    <property type="evidence" value="ECO:0007669"/>
    <property type="project" value="InterPro"/>
</dbReference>
<evidence type="ECO:0000313" key="6">
    <source>
        <dbReference type="EMBL" id="VZO38529.1"/>
    </source>
</evidence>
<dbReference type="SUPFAM" id="SSF46785">
    <property type="entry name" value="Winged helix' DNA-binding domain"/>
    <property type="match status" value="1"/>
</dbReference>
<dbReference type="InterPro" id="IPR011991">
    <property type="entry name" value="ArsR-like_HTH"/>
</dbReference>
<dbReference type="PRINTS" id="PR00778">
    <property type="entry name" value="HTHARSR"/>
</dbReference>